<dbReference type="Proteomes" id="UP000465031">
    <property type="component" value="Chromosome"/>
</dbReference>
<dbReference type="InterPro" id="IPR050707">
    <property type="entry name" value="HTH_MetabolicPath_Reg"/>
</dbReference>
<evidence type="ECO:0000256" key="2">
    <source>
        <dbReference type="ARBA" id="ARBA00023125"/>
    </source>
</evidence>
<dbReference type="SMART" id="SM00346">
    <property type="entry name" value="HTH_ICLR"/>
    <property type="match status" value="1"/>
</dbReference>
<dbReference type="KEGG" id="rte:GSU10_13970"/>
<feature type="domain" description="IclR-ED" evidence="5">
    <location>
        <begin position="81"/>
        <end position="263"/>
    </location>
</feature>
<feature type="domain" description="HTH iclR-type" evidence="4">
    <location>
        <begin position="20"/>
        <end position="80"/>
    </location>
</feature>
<dbReference type="GO" id="GO:0045892">
    <property type="term" value="P:negative regulation of DNA-templated transcription"/>
    <property type="evidence" value="ECO:0007669"/>
    <property type="project" value="TreeGrafter"/>
</dbReference>
<sequence>MSSITSPVSLGAPTAAETAAPAAFRAIQVLEVMSRSRGPLSLTDIAARAPLAKSSVHNLLTTLEAAGMVRRSGGGWVLAYKALEIGQSVLTSTDLVGEFRRTAAQYGVLGRETVLLAVLDGLDVLYLARHDGHQPVRLASDIGRKLPAVVTALGKAMLAGLPDADLDERLSTITELPRPTRASHRTVSELLGDLMRVRQQGYAVDAEENTIGVTCFSVPIPGAAQPTAISTTLLTQRLTPELRDALVRELTALAHSLRLFART</sequence>
<reference evidence="7" key="2">
    <citation type="submission" date="2019-12" db="EMBL/GenBank/DDBJ databases">
        <title>Complete and Draft Genome Sequences of New Strains and Members of Some Known Species of the Genus Rathayibacter isolated from Plants.</title>
        <authorList>
            <person name="Tarlachkov S.V."/>
            <person name="Starodumova I.P."/>
            <person name="Dorofeeva L.V."/>
            <person name="Prisyazhnaya N.V."/>
            <person name="Leyn S.A."/>
            <person name="Zlamal J.E."/>
            <person name="Elane M.L."/>
            <person name="Osterman A.L."/>
            <person name="Nadler S.A."/>
            <person name="Subbotin S.A."/>
            <person name="Evtushenko L.I."/>
        </authorList>
    </citation>
    <scope>NUCLEOTIDE SEQUENCE</scope>
    <source>
        <strain evidence="7">VKM Ac-2761</strain>
    </source>
</reference>
<keyword evidence="2" id="KW-0238">DNA-binding</keyword>
<dbReference type="EMBL" id="CP047186">
    <property type="protein sequence ID" value="QHC56625.1"/>
    <property type="molecule type" value="Genomic_DNA"/>
</dbReference>
<dbReference type="Gene3D" id="1.10.10.10">
    <property type="entry name" value="Winged helix-like DNA-binding domain superfamily/Winged helix DNA-binding domain"/>
    <property type="match status" value="1"/>
</dbReference>
<dbReference type="PROSITE" id="PS51077">
    <property type="entry name" value="HTH_ICLR"/>
    <property type="match status" value="1"/>
</dbReference>
<evidence type="ECO:0000256" key="3">
    <source>
        <dbReference type="ARBA" id="ARBA00023163"/>
    </source>
</evidence>
<dbReference type="SUPFAM" id="SSF55781">
    <property type="entry name" value="GAF domain-like"/>
    <property type="match status" value="1"/>
</dbReference>
<organism evidence="6 8">
    <name type="scientific">Rathayibacter tanaceti</name>
    <dbReference type="NCBI Taxonomy" id="1671680"/>
    <lineage>
        <taxon>Bacteria</taxon>
        <taxon>Bacillati</taxon>
        <taxon>Actinomycetota</taxon>
        <taxon>Actinomycetes</taxon>
        <taxon>Micrococcales</taxon>
        <taxon>Microbacteriaceae</taxon>
        <taxon>Rathayibacter</taxon>
    </lineage>
</organism>
<dbReference type="InterPro" id="IPR029016">
    <property type="entry name" value="GAF-like_dom_sf"/>
</dbReference>
<evidence type="ECO:0000313" key="9">
    <source>
        <dbReference type="Proteomes" id="UP000465031"/>
    </source>
</evidence>
<evidence type="ECO:0000313" key="6">
    <source>
        <dbReference type="EMBL" id="KZX20067.1"/>
    </source>
</evidence>
<dbReference type="PANTHER" id="PTHR30136">
    <property type="entry name" value="HELIX-TURN-HELIX TRANSCRIPTIONAL REGULATOR, ICLR FAMILY"/>
    <property type="match status" value="1"/>
</dbReference>
<accession>A0A162IZJ9</accession>
<dbReference type="Gene3D" id="3.30.450.40">
    <property type="match status" value="1"/>
</dbReference>
<keyword evidence="3" id="KW-0804">Transcription</keyword>
<dbReference type="GO" id="GO:0003700">
    <property type="term" value="F:DNA-binding transcription factor activity"/>
    <property type="evidence" value="ECO:0007669"/>
    <property type="project" value="TreeGrafter"/>
</dbReference>
<dbReference type="RefSeq" id="WP_068212889.1">
    <property type="nucleotide sequence ID" value="NZ_CP047186.1"/>
</dbReference>
<dbReference type="Proteomes" id="UP000076717">
    <property type="component" value="Unassembled WGS sequence"/>
</dbReference>
<dbReference type="InterPro" id="IPR014757">
    <property type="entry name" value="Tscrpt_reg_IclR_C"/>
</dbReference>
<dbReference type="OrthoDB" id="4929328at2"/>
<dbReference type="PATRIC" id="fig|1671680.3.peg.3043"/>
<dbReference type="PANTHER" id="PTHR30136:SF24">
    <property type="entry name" value="HTH-TYPE TRANSCRIPTIONAL REPRESSOR ALLR"/>
    <property type="match status" value="1"/>
</dbReference>
<keyword evidence="1" id="KW-0805">Transcription regulation</keyword>
<dbReference type="GO" id="GO:0003677">
    <property type="term" value="F:DNA binding"/>
    <property type="evidence" value="ECO:0007669"/>
    <property type="project" value="UniProtKB-KW"/>
</dbReference>
<dbReference type="AlphaFoldDB" id="A0A162IZJ9"/>
<dbReference type="SUPFAM" id="SSF46785">
    <property type="entry name" value="Winged helix' DNA-binding domain"/>
    <property type="match status" value="1"/>
</dbReference>
<protein>
    <submittedName>
        <fullName evidence="7">Helix-turn-helix domain-containing protein</fullName>
    </submittedName>
    <submittedName>
        <fullName evidence="6">Pectin degradation repressor protein KdgR</fullName>
    </submittedName>
</protein>
<dbReference type="PROSITE" id="PS51078">
    <property type="entry name" value="ICLR_ED"/>
    <property type="match status" value="1"/>
</dbReference>
<evidence type="ECO:0000259" key="4">
    <source>
        <dbReference type="PROSITE" id="PS51077"/>
    </source>
</evidence>
<keyword evidence="8" id="KW-1185">Reference proteome</keyword>
<evidence type="ECO:0000313" key="7">
    <source>
        <dbReference type="EMBL" id="QHC56625.1"/>
    </source>
</evidence>
<dbReference type="EMBL" id="LIIN01000143">
    <property type="protein sequence ID" value="KZX20067.1"/>
    <property type="molecule type" value="Genomic_DNA"/>
</dbReference>
<dbReference type="InterPro" id="IPR036390">
    <property type="entry name" value="WH_DNA-bd_sf"/>
</dbReference>
<reference evidence="6 8" key="1">
    <citation type="submission" date="2015-08" db="EMBL/GenBank/DDBJ databases">
        <title>Draft Genome Sequence of Rathayibacter sp. Strain VKM Ac-2596 Isolated from Leaf Gall Induced by Plant-Parasitic Nematodes.</title>
        <authorList>
            <person name="Vasilenko O.V."/>
            <person name="Starodumova I.P."/>
            <person name="Tarlachkov S.V."/>
            <person name="Dorofeeva L.V."/>
            <person name="Evtushenko L.I."/>
        </authorList>
    </citation>
    <scope>NUCLEOTIDE SEQUENCE [LARGE SCALE GENOMIC DNA]</scope>
    <source>
        <strain evidence="6 8">VKM Ac-2596</strain>
    </source>
</reference>
<evidence type="ECO:0000313" key="8">
    <source>
        <dbReference type="Proteomes" id="UP000076717"/>
    </source>
</evidence>
<dbReference type="InterPro" id="IPR036388">
    <property type="entry name" value="WH-like_DNA-bd_sf"/>
</dbReference>
<dbReference type="Pfam" id="PF09339">
    <property type="entry name" value="HTH_IclR"/>
    <property type="match status" value="1"/>
</dbReference>
<dbReference type="Pfam" id="PF01614">
    <property type="entry name" value="IclR_C"/>
    <property type="match status" value="1"/>
</dbReference>
<dbReference type="InterPro" id="IPR005471">
    <property type="entry name" value="Tscrpt_reg_IclR_N"/>
</dbReference>
<name>A0A162IZJ9_9MICO</name>
<reference evidence="9" key="3">
    <citation type="submission" date="2019-12" db="EMBL/GenBank/DDBJ databases">
        <title>Complete and draft genome sequences of new strains and members of some known species of the genus Rathayibacter isolated from plants.</title>
        <authorList>
            <person name="Tarlachkov S.V."/>
            <person name="Starodumova I.P."/>
            <person name="Dorofeeva L.V."/>
            <person name="Prisyazhnaya N.V."/>
            <person name="Leyn S."/>
            <person name="Zlamal J."/>
            <person name="Elan M."/>
            <person name="Osterman A.L."/>
            <person name="Nadler S."/>
            <person name="Subbotin S.A."/>
            <person name="Evtushenko L.I."/>
        </authorList>
    </citation>
    <scope>NUCLEOTIDE SEQUENCE [LARGE SCALE GENOMIC DNA]</scope>
    <source>
        <strain evidence="9">VKM Ac-2761</strain>
    </source>
</reference>
<gene>
    <name evidence="6" type="primary">kdgR</name>
    <name evidence="6" type="ORF">ACH61_02828</name>
    <name evidence="7" type="ORF">GSU10_13970</name>
</gene>
<proteinExistence type="predicted"/>
<evidence type="ECO:0000256" key="1">
    <source>
        <dbReference type="ARBA" id="ARBA00023015"/>
    </source>
</evidence>
<evidence type="ECO:0000259" key="5">
    <source>
        <dbReference type="PROSITE" id="PS51078"/>
    </source>
</evidence>